<accession>A0AA36MP54</accession>
<dbReference type="PANTHER" id="PTHR12677">
    <property type="entry name" value="GOLGI APPARATUS MEMBRANE PROTEIN TVP38-RELATED"/>
    <property type="match status" value="1"/>
</dbReference>
<reference evidence="7" key="1">
    <citation type="submission" date="2023-08" db="EMBL/GenBank/DDBJ databases">
        <authorList>
            <person name="Chen Y."/>
            <person name="Shah S."/>
            <person name="Dougan E. K."/>
            <person name="Thang M."/>
            <person name="Chan C."/>
        </authorList>
    </citation>
    <scope>NUCLEOTIDE SEQUENCE</scope>
</reference>
<keyword evidence="3 6" id="KW-0812">Transmembrane</keyword>
<name>A0AA36MP54_9DINO</name>
<keyword evidence="2" id="KW-1003">Cell membrane</keyword>
<feature type="transmembrane region" description="Helical" evidence="6">
    <location>
        <begin position="12"/>
        <end position="32"/>
    </location>
</feature>
<dbReference type="Proteomes" id="UP001178507">
    <property type="component" value="Unassembled WGS sequence"/>
</dbReference>
<evidence type="ECO:0000313" key="8">
    <source>
        <dbReference type="Proteomes" id="UP001178507"/>
    </source>
</evidence>
<gene>
    <name evidence="7" type="ORF">EVOR1521_LOCUS7411</name>
</gene>
<proteinExistence type="predicted"/>
<dbReference type="PANTHER" id="PTHR12677:SF59">
    <property type="entry name" value="GOLGI APPARATUS MEMBRANE PROTEIN TVP38-RELATED"/>
    <property type="match status" value="1"/>
</dbReference>
<evidence type="ECO:0000256" key="1">
    <source>
        <dbReference type="ARBA" id="ARBA00004651"/>
    </source>
</evidence>
<organism evidence="7 8">
    <name type="scientific">Effrenium voratum</name>
    <dbReference type="NCBI Taxonomy" id="2562239"/>
    <lineage>
        <taxon>Eukaryota</taxon>
        <taxon>Sar</taxon>
        <taxon>Alveolata</taxon>
        <taxon>Dinophyceae</taxon>
        <taxon>Suessiales</taxon>
        <taxon>Symbiodiniaceae</taxon>
        <taxon>Effrenium</taxon>
    </lineage>
</organism>
<evidence type="ECO:0000256" key="2">
    <source>
        <dbReference type="ARBA" id="ARBA00022475"/>
    </source>
</evidence>
<evidence type="ECO:0008006" key="9">
    <source>
        <dbReference type="Google" id="ProtNLM"/>
    </source>
</evidence>
<comment type="caution">
    <text evidence="7">The sequence shown here is derived from an EMBL/GenBank/DDBJ whole genome shotgun (WGS) entry which is preliminary data.</text>
</comment>
<keyword evidence="4 6" id="KW-1133">Transmembrane helix</keyword>
<dbReference type="AlphaFoldDB" id="A0AA36MP54"/>
<evidence type="ECO:0000256" key="5">
    <source>
        <dbReference type="ARBA" id="ARBA00023136"/>
    </source>
</evidence>
<keyword evidence="5 6" id="KW-0472">Membrane</keyword>
<feature type="transmembrane region" description="Helical" evidence="6">
    <location>
        <begin position="216"/>
        <end position="237"/>
    </location>
</feature>
<dbReference type="EMBL" id="CAUJNA010000591">
    <property type="protein sequence ID" value="CAJ1379051.1"/>
    <property type="molecule type" value="Genomic_DNA"/>
</dbReference>
<evidence type="ECO:0000313" key="7">
    <source>
        <dbReference type="EMBL" id="CAJ1379051.1"/>
    </source>
</evidence>
<evidence type="ECO:0000256" key="4">
    <source>
        <dbReference type="ARBA" id="ARBA00022989"/>
    </source>
</evidence>
<evidence type="ECO:0000256" key="6">
    <source>
        <dbReference type="SAM" id="Phobius"/>
    </source>
</evidence>
<dbReference type="GO" id="GO:0005886">
    <property type="term" value="C:plasma membrane"/>
    <property type="evidence" value="ECO:0007669"/>
    <property type="project" value="UniProtKB-SubCell"/>
</dbReference>
<sequence length="256" mass="28835">MSWMHEENRACQYASILACVGTAAVASIIVYAVGPTTLLAEALRMLPDDPGWGWFIGWALVLLISIVLMLPMWQALCIASGLMFGLGYGTALNFLALYGAAAVSTLLGETLLREPIRRWLAEYEATFPGPMKALKCLERAEDSLEVLILFRFLFIPIWLRNYAPTTLQVETWKLLVAALPHSLWVSFIFASLGVSLQDAEQMFNHGAEFQLYDMKWQHILMFAVSCLTSLLISLYAYRKYVEMTSDEAEHLVRKEP</sequence>
<feature type="transmembrane region" description="Helical" evidence="6">
    <location>
        <begin position="144"/>
        <end position="162"/>
    </location>
</feature>
<keyword evidence="8" id="KW-1185">Reference proteome</keyword>
<feature type="transmembrane region" description="Helical" evidence="6">
    <location>
        <begin position="85"/>
        <end position="107"/>
    </location>
</feature>
<dbReference type="InterPro" id="IPR015414">
    <property type="entry name" value="TMEM64"/>
</dbReference>
<evidence type="ECO:0000256" key="3">
    <source>
        <dbReference type="ARBA" id="ARBA00022692"/>
    </source>
</evidence>
<comment type="subcellular location">
    <subcellularLocation>
        <location evidence="1">Cell membrane</location>
        <topology evidence="1">Multi-pass membrane protein</topology>
    </subcellularLocation>
</comment>
<feature type="transmembrane region" description="Helical" evidence="6">
    <location>
        <begin position="174"/>
        <end position="196"/>
    </location>
</feature>
<feature type="transmembrane region" description="Helical" evidence="6">
    <location>
        <begin position="52"/>
        <end position="73"/>
    </location>
</feature>
<protein>
    <recommendedName>
        <fullName evidence="9">TVP38/TMEM64 family membrane protein</fullName>
    </recommendedName>
</protein>